<comment type="caution">
    <text evidence="3">The sequence shown here is derived from an EMBL/GenBank/DDBJ whole genome shotgun (WGS) entry which is preliminary data.</text>
</comment>
<dbReference type="GO" id="GO:0016491">
    <property type="term" value="F:oxidoreductase activity"/>
    <property type="evidence" value="ECO:0007669"/>
    <property type="project" value="UniProtKB-KW"/>
</dbReference>
<dbReference type="AlphaFoldDB" id="A0A0M0JEH2"/>
<keyword evidence="4" id="KW-1185">Reference proteome</keyword>
<feature type="domain" description="NADP-dependent oxidoreductase" evidence="2">
    <location>
        <begin position="25"/>
        <end position="385"/>
    </location>
</feature>
<evidence type="ECO:0000256" key="1">
    <source>
        <dbReference type="ARBA" id="ARBA00023002"/>
    </source>
</evidence>
<dbReference type="PANTHER" id="PTHR43364">
    <property type="entry name" value="NADH-SPECIFIC METHYLGLYOXAL REDUCTASE-RELATED"/>
    <property type="match status" value="1"/>
</dbReference>
<proteinExistence type="predicted"/>
<organism evidence="3 4">
    <name type="scientific">Chrysochromulina tobinii</name>
    <dbReference type="NCBI Taxonomy" id="1460289"/>
    <lineage>
        <taxon>Eukaryota</taxon>
        <taxon>Haptista</taxon>
        <taxon>Haptophyta</taxon>
        <taxon>Prymnesiophyceae</taxon>
        <taxon>Prymnesiales</taxon>
        <taxon>Chrysochromulinaceae</taxon>
        <taxon>Chrysochromulina</taxon>
    </lineage>
</organism>
<gene>
    <name evidence="3" type="ORF">Ctob_003742</name>
</gene>
<evidence type="ECO:0000259" key="2">
    <source>
        <dbReference type="Pfam" id="PF00248"/>
    </source>
</evidence>
<evidence type="ECO:0000313" key="4">
    <source>
        <dbReference type="Proteomes" id="UP000037460"/>
    </source>
</evidence>
<keyword evidence="1" id="KW-0560">Oxidoreductase</keyword>
<dbReference type="EMBL" id="JWZX01003071">
    <property type="protein sequence ID" value="KOO24643.1"/>
    <property type="molecule type" value="Genomic_DNA"/>
</dbReference>
<dbReference type="InterPro" id="IPR050523">
    <property type="entry name" value="AKR_Detox_Biosynth"/>
</dbReference>
<sequence length="453" mass="50214">MSVIRKTELTKVKFGRSDMMVTECCIGTMTWGSFNGKEEEAFAQLDKAVEMGANFFDTAELYPVAFNYGKTTEAWMGKWLTARTREGKIKRQDLYIATKCNPSRIGGPDWIEGVDGPGKNMPAGYCHSYEADILEKSCRASIERLCCGYIDLYQLHWPTRDCPIFGCFSFSPAGVNRPMPHANTLAPGEPGYAVFERQLLAIKRLLDAGLIKNWGLSNENAFGITMFCTLADKLGMARPVSCQNDFSLLNRTYESDTWEAAYRFGVVGLPYGCLAGGVLTGKYFDGTKWSQAAAADRPLDLCRMRKEKDFQPRYGMPMAMLAAAEYIKLAEQYGITPTELALSWARQRQCNTSIITGTTTVLQMEECINAFKIELPEELMKAVDVLHEQYRHPTQYFVDKPACMDAKWLGSAARSAKDPQGRLTSAARSPLVRVAVAAAAAGAAVALLITRPK</sequence>
<dbReference type="Proteomes" id="UP000037460">
    <property type="component" value="Unassembled WGS sequence"/>
</dbReference>
<name>A0A0M0JEH2_9EUKA</name>
<protein>
    <submittedName>
        <fullName evidence="3">Aldo keto reductase</fullName>
    </submittedName>
</protein>
<dbReference type="Gene3D" id="3.20.20.100">
    <property type="entry name" value="NADP-dependent oxidoreductase domain"/>
    <property type="match status" value="1"/>
</dbReference>
<dbReference type="OrthoDB" id="2310150at2759"/>
<reference evidence="4" key="1">
    <citation type="journal article" date="2015" name="PLoS Genet.">
        <title>Genome Sequence and Transcriptome Analyses of Chrysochromulina tobin: Metabolic Tools for Enhanced Algal Fitness in the Prominent Order Prymnesiales (Haptophyceae).</title>
        <authorList>
            <person name="Hovde B.T."/>
            <person name="Deodato C.R."/>
            <person name="Hunsperger H.M."/>
            <person name="Ryken S.A."/>
            <person name="Yost W."/>
            <person name="Jha R.K."/>
            <person name="Patterson J."/>
            <person name="Monnat R.J. Jr."/>
            <person name="Barlow S.B."/>
            <person name="Starkenburg S.R."/>
            <person name="Cattolico R.A."/>
        </authorList>
    </citation>
    <scope>NUCLEOTIDE SEQUENCE</scope>
    <source>
        <strain evidence="4">CCMP291</strain>
    </source>
</reference>
<dbReference type="Pfam" id="PF00248">
    <property type="entry name" value="Aldo_ket_red"/>
    <property type="match status" value="1"/>
</dbReference>
<dbReference type="PANTHER" id="PTHR43364:SF4">
    <property type="entry name" value="NAD(P)-LINKED OXIDOREDUCTASE SUPERFAMILY PROTEIN"/>
    <property type="match status" value="1"/>
</dbReference>
<accession>A0A0M0JEH2</accession>
<dbReference type="SUPFAM" id="SSF51430">
    <property type="entry name" value="NAD(P)-linked oxidoreductase"/>
    <property type="match status" value="1"/>
</dbReference>
<evidence type="ECO:0000313" key="3">
    <source>
        <dbReference type="EMBL" id="KOO24643.1"/>
    </source>
</evidence>
<dbReference type="InterPro" id="IPR036812">
    <property type="entry name" value="NAD(P)_OxRdtase_dom_sf"/>
</dbReference>
<dbReference type="InterPro" id="IPR023210">
    <property type="entry name" value="NADP_OxRdtase_dom"/>
</dbReference>